<dbReference type="GO" id="GO:0007264">
    <property type="term" value="P:small GTPase-mediated signal transduction"/>
    <property type="evidence" value="ECO:0007669"/>
    <property type="project" value="TreeGrafter"/>
</dbReference>
<feature type="compositionally biased region" description="Basic and acidic residues" evidence="2">
    <location>
        <begin position="377"/>
        <end position="387"/>
    </location>
</feature>
<feature type="region of interest" description="Disordered" evidence="2">
    <location>
        <begin position="552"/>
        <end position="605"/>
    </location>
</feature>
<name>H3B599_LATCH</name>
<dbReference type="STRING" id="7897.ENSLACP00000017070"/>
<dbReference type="InterPro" id="IPR008936">
    <property type="entry name" value="Rho_GTPase_activation_prot"/>
</dbReference>
<feature type="compositionally biased region" description="Polar residues" evidence="2">
    <location>
        <begin position="1169"/>
        <end position="1179"/>
    </location>
</feature>
<feature type="domain" description="Rho-GAP" evidence="4">
    <location>
        <begin position="20"/>
        <end position="215"/>
    </location>
</feature>
<dbReference type="PANTHER" id="PTHR15729:SF3">
    <property type="entry name" value="RHO GTPASE-ACTIVATING PROTEIN 31"/>
    <property type="match status" value="1"/>
</dbReference>
<evidence type="ECO:0000313" key="6">
    <source>
        <dbReference type="Proteomes" id="UP000008672"/>
    </source>
</evidence>
<keyword evidence="6" id="KW-1185">Reference proteome</keyword>
<dbReference type="GeneTree" id="ENSGT00940000159458"/>
<dbReference type="Ensembl" id="ENSLACT00000017195.1">
    <property type="protein sequence ID" value="ENSLACP00000017070.1"/>
    <property type="gene ID" value="ENSLACG00000015042.1"/>
</dbReference>
<dbReference type="GO" id="GO:0005096">
    <property type="term" value="F:GTPase activator activity"/>
    <property type="evidence" value="ECO:0007669"/>
    <property type="project" value="UniProtKB-KW"/>
</dbReference>
<reference evidence="5" key="2">
    <citation type="submission" date="2025-08" db="UniProtKB">
        <authorList>
            <consortium name="Ensembl"/>
        </authorList>
    </citation>
    <scope>IDENTIFICATION</scope>
</reference>
<dbReference type="HOGENOM" id="CLU_006917_0_0_1"/>
<dbReference type="EMBL" id="AFYH01086151">
    <property type="status" value="NOT_ANNOTATED_CDS"/>
    <property type="molecule type" value="Genomic_DNA"/>
</dbReference>
<gene>
    <name evidence="5" type="primary">ARHGAP31</name>
</gene>
<keyword evidence="1" id="KW-0343">GTPase activation</keyword>
<dbReference type="EMBL" id="AFYH01086149">
    <property type="status" value="NOT_ANNOTATED_CDS"/>
    <property type="molecule type" value="Genomic_DNA"/>
</dbReference>
<feature type="region of interest" description="Disordered" evidence="2">
    <location>
        <begin position="373"/>
        <end position="411"/>
    </location>
</feature>
<dbReference type="OMA" id="TVMSLWT"/>
<feature type="transmembrane region" description="Helical" evidence="3">
    <location>
        <begin position="227"/>
        <end position="249"/>
    </location>
</feature>
<dbReference type="Proteomes" id="UP000008672">
    <property type="component" value="Unassembled WGS sequence"/>
</dbReference>
<dbReference type="Pfam" id="PF00620">
    <property type="entry name" value="RhoGAP"/>
    <property type="match status" value="1"/>
</dbReference>
<dbReference type="InterPro" id="IPR000198">
    <property type="entry name" value="RhoGAP_dom"/>
</dbReference>
<dbReference type="InParanoid" id="H3B599"/>
<dbReference type="PANTHER" id="PTHR15729">
    <property type="entry name" value="CDC42 GTPASE-ACTIVATING PROTEIN"/>
    <property type="match status" value="1"/>
</dbReference>
<feature type="region of interest" description="Disordered" evidence="2">
    <location>
        <begin position="1157"/>
        <end position="1282"/>
    </location>
</feature>
<dbReference type="PROSITE" id="PS50238">
    <property type="entry name" value="RHOGAP"/>
    <property type="match status" value="1"/>
</dbReference>
<organism evidence="5 6">
    <name type="scientific">Latimeria chalumnae</name>
    <name type="common">Coelacanth</name>
    <dbReference type="NCBI Taxonomy" id="7897"/>
    <lineage>
        <taxon>Eukaryota</taxon>
        <taxon>Metazoa</taxon>
        <taxon>Chordata</taxon>
        <taxon>Craniata</taxon>
        <taxon>Vertebrata</taxon>
        <taxon>Euteleostomi</taxon>
        <taxon>Coelacanthiformes</taxon>
        <taxon>Coelacanthidae</taxon>
        <taxon>Latimeria</taxon>
    </lineage>
</organism>
<proteinExistence type="predicted"/>
<dbReference type="EMBL" id="AFYH01086150">
    <property type="status" value="NOT_ANNOTATED_CDS"/>
    <property type="molecule type" value="Genomic_DNA"/>
</dbReference>
<keyword evidence="3" id="KW-1133">Transmembrane helix</keyword>
<dbReference type="SMART" id="SM00324">
    <property type="entry name" value="RhoGAP"/>
    <property type="match status" value="1"/>
</dbReference>
<keyword evidence="3" id="KW-0472">Membrane</keyword>
<feature type="region of interest" description="Disordered" evidence="2">
    <location>
        <begin position="801"/>
        <end position="848"/>
    </location>
</feature>
<dbReference type="EMBL" id="AFYH01086145">
    <property type="status" value="NOT_ANNOTATED_CDS"/>
    <property type="molecule type" value="Genomic_DNA"/>
</dbReference>
<feature type="compositionally biased region" description="Basic and acidic residues" evidence="2">
    <location>
        <begin position="1157"/>
        <end position="1168"/>
    </location>
</feature>
<dbReference type="EMBL" id="AFYH01086148">
    <property type="status" value="NOT_ANNOTATED_CDS"/>
    <property type="molecule type" value="Genomic_DNA"/>
</dbReference>
<protein>
    <submittedName>
        <fullName evidence="5">Rho GTPase activating protein 31</fullName>
    </submittedName>
</protein>
<dbReference type="EMBL" id="AFYH01086147">
    <property type="status" value="NOT_ANNOTATED_CDS"/>
    <property type="molecule type" value="Genomic_DNA"/>
</dbReference>
<keyword evidence="3" id="KW-0812">Transmembrane</keyword>
<reference evidence="5" key="3">
    <citation type="submission" date="2025-09" db="UniProtKB">
        <authorList>
            <consortium name="Ensembl"/>
        </authorList>
    </citation>
    <scope>IDENTIFICATION</scope>
</reference>
<dbReference type="FunFam" id="1.10.555.10:FF:000002">
    <property type="entry name" value="rho GTPase-activating protein 32 isoform X1"/>
    <property type="match status" value="1"/>
</dbReference>
<dbReference type="EMBL" id="AFYH01086154">
    <property type="status" value="NOT_ANNOTATED_CDS"/>
    <property type="molecule type" value="Genomic_DNA"/>
</dbReference>
<dbReference type="FunCoup" id="H3B599">
    <property type="interactions" value="414"/>
</dbReference>
<dbReference type="EMBL" id="AFYH01086146">
    <property type="status" value="NOT_ANNOTATED_CDS"/>
    <property type="molecule type" value="Genomic_DNA"/>
</dbReference>
<sequence length="1375" mass="152601">MKNKGAKQKSKKKGSSAFGCDLAEYLENSGQDVPLVLKSCAEFIETHGIVDGIYRLSGVTSNIQRLRQEFGSDQCPDLTREVYLQDIHCVGSLCKMYFRELPNPLLTYDLYYKFTEAVSAPAEEEQLFRIQNVIKQLPPPHYRTLEYLTKHLTHIASFSSRTNMHNRNLALVWAPNLLRSLTIAGLKPLFLDWLTTISEIYPRVRNILDHKSTETLKEKKNYPRQTLLSYKFSSTKLFLFCFFLSHFVLNKKKLYTPMFKVKEKEKSLFFFFSPRRKMSIKSKKWKSIFNLGRSGSECKSKLSRNGSVFVRGQKLCVCFTEKATIRAAKSMDSLCSLPTEGKDEKLNQFKRTTATGGFFIPALKTRTVHTGSTYDLSKPENDWDHADISGAAGNSELSKDKNNSKVTQPKAMPEQLKVVRGDDFKCEPTSPKTRRMFYSTSDVPSKSNFPGNLFPLEASPRHQRKALNISEPFAVSVPLRVSAVISINSTPCRVPNKDKLALASVDEASSPEGPDLVEEPSASFPGRIHEAKQTTKAIVTAFCSGFVTEKLEPTSKDVSTPEPLASSSAGSMLESYVDPSIPGNSPQQQHSAKPTSKPESTTKPQMVTEEVIIDILMEQLWPDIQHELRIIEPGEDILLEKKHSRRPSLPLALGRVKEGPQITTSLPLSSSVSPRRASLSKHLDSYISTSVSTQNKPSNEGNLEARKILPLPTSVEHLGDTSVPDILSSNTSVLKDTGPDVKSLNEEEHSDTCAVIQFSGPNFCQPGNGPAHEKQAAQMLTHRKDGTSLLLSPEQKINTVDHQADSKSLEPQTLEKLIPGQSSKGKNKNTSGPPNRMHESLDNDEEDSWTDFAPSLELEEPWDDCHEWVTSPLHSPKGKDGQQNNSSLVQCITTETEFSKKPVLDSRQSFESQDNEKEPWVLKQLLPNTKKPSLDGNPQKAKDSFVSDKPQNRPGLGQVELAKKTPVIAKDSSHDALTARTKSTPLLKSNQLDTAEALGKIITRDSSSSICKDGEGLVLNSNPTGKLENAPSKRNHRPSSLHLDLADMPDSCFSMKSNFASNTPQHLEGDKQHVGQNKTDEYRLHMLNSKWDAFNSDSGSTAFPPPVRRNSAPVSVSAVRTTFMIKTCQAKAVPVIPPKIQFTQIPLPLQVKNIDHQPASHERDKMVTKTESVPSSCRQGTDMAKSETELPQMPRVGNGTKEEKENSKPTSGSLKTPRPIGLHSCSDTPLSKSGQPQDLPVLRRKRSSNGEAVIDNTLSSKIERSSGLQKPSYRSRPGRPQSLILFSPPFPIMDHHSPADTSKVLLSPIKSPNESSPNPVFNEPSDNLKTPEGVTLRNKMTLPKSGQRLETSTSCFYQPQRRSMIFDSRSGRPIE</sequence>
<evidence type="ECO:0000256" key="2">
    <source>
        <dbReference type="SAM" id="MobiDB-lite"/>
    </source>
</evidence>
<dbReference type="InterPro" id="IPR051576">
    <property type="entry name" value="PX-Rho_GAP"/>
</dbReference>
<reference evidence="6" key="1">
    <citation type="submission" date="2011-08" db="EMBL/GenBank/DDBJ databases">
        <title>The draft genome of Latimeria chalumnae.</title>
        <authorList>
            <person name="Di Palma F."/>
            <person name="Alfoldi J."/>
            <person name="Johnson J."/>
            <person name="Berlin A."/>
            <person name="Gnerre S."/>
            <person name="Jaffe D."/>
            <person name="MacCallum I."/>
            <person name="Young S."/>
            <person name="Walker B.J."/>
            <person name="Lander E."/>
            <person name="Lindblad-Toh K."/>
        </authorList>
    </citation>
    <scope>NUCLEOTIDE SEQUENCE [LARGE SCALE GENOMIC DNA]</scope>
    <source>
        <strain evidence="6">Wild caught</strain>
    </source>
</reference>
<feature type="compositionally biased region" description="Polar residues" evidence="2">
    <location>
        <begin position="820"/>
        <end position="833"/>
    </location>
</feature>
<dbReference type="Gene3D" id="1.10.555.10">
    <property type="entry name" value="Rho GTPase activation protein"/>
    <property type="match status" value="1"/>
</dbReference>
<dbReference type="eggNOG" id="KOG1449">
    <property type="taxonomic scope" value="Eukaryota"/>
</dbReference>
<dbReference type="SUPFAM" id="SSF48350">
    <property type="entry name" value="GTPase activation domain, GAP"/>
    <property type="match status" value="1"/>
</dbReference>
<dbReference type="EMBL" id="AFYH01086153">
    <property type="status" value="NOT_ANNOTATED_CDS"/>
    <property type="molecule type" value="Genomic_DNA"/>
</dbReference>
<evidence type="ECO:0000256" key="3">
    <source>
        <dbReference type="SAM" id="Phobius"/>
    </source>
</evidence>
<feature type="compositionally biased region" description="Polar residues" evidence="2">
    <location>
        <begin position="1225"/>
        <end position="1236"/>
    </location>
</feature>
<evidence type="ECO:0000313" key="5">
    <source>
        <dbReference type="Ensembl" id="ENSLACP00000017070.1"/>
    </source>
</evidence>
<accession>H3B599</accession>
<evidence type="ECO:0000256" key="1">
    <source>
        <dbReference type="ARBA" id="ARBA00022468"/>
    </source>
</evidence>
<dbReference type="EMBL" id="AFYH01086152">
    <property type="status" value="NOT_ANNOTATED_CDS"/>
    <property type="molecule type" value="Genomic_DNA"/>
</dbReference>
<feature type="region of interest" description="Disordered" evidence="2">
    <location>
        <begin position="1294"/>
        <end position="1333"/>
    </location>
</feature>
<feature type="compositionally biased region" description="Polar residues" evidence="2">
    <location>
        <begin position="582"/>
        <end position="605"/>
    </location>
</feature>
<feature type="region of interest" description="Disordered" evidence="2">
    <location>
        <begin position="902"/>
        <end position="959"/>
    </location>
</feature>
<feature type="compositionally biased region" description="Polar residues" evidence="2">
    <location>
        <begin position="1310"/>
        <end position="1328"/>
    </location>
</feature>
<dbReference type="GO" id="GO:0030027">
    <property type="term" value="C:lamellipodium"/>
    <property type="evidence" value="ECO:0007669"/>
    <property type="project" value="TreeGrafter"/>
</dbReference>
<evidence type="ECO:0000259" key="4">
    <source>
        <dbReference type="PROSITE" id="PS50238"/>
    </source>
</evidence>